<evidence type="ECO:0000256" key="2">
    <source>
        <dbReference type="SAM" id="Phobius"/>
    </source>
</evidence>
<accession>A0AAJ5XB53</accession>
<name>A0AAJ5XB53_9SPHN</name>
<sequence length="179" mass="19273">MSVTNPLGGSRLRKIGWAAVLVTCTALYLMLHLKVNAVRGEVRQAERSIVALQGQKTMLETEFETRSNQQQLATWNEVDFGYKAPNASQYLEGERQLAQFGTPRAKGAPEPIMVANAPRGEGGGSSFSPIAGEAIAAELPRRNPPKPVTKPDLSERLLRPAERVALGAVKAAAVKVGTR</sequence>
<dbReference type="EMBL" id="CP119316">
    <property type="protein sequence ID" value="WEK48036.1"/>
    <property type="molecule type" value="Genomic_DNA"/>
</dbReference>
<evidence type="ECO:0000313" key="3">
    <source>
        <dbReference type="EMBL" id="WEK48036.1"/>
    </source>
</evidence>
<gene>
    <name evidence="3" type="ORF">P0Y56_07005</name>
</gene>
<dbReference type="Proteomes" id="UP001218362">
    <property type="component" value="Chromosome"/>
</dbReference>
<protein>
    <submittedName>
        <fullName evidence="3">Uncharacterized protein</fullName>
    </submittedName>
</protein>
<keyword evidence="1" id="KW-0175">Coiled coil</keyword>
<feature type="transmembrane region" description="Helical" evidence="2">
    <location>
        <begin position="15"/>
        <end position="33"/>
    </location>
</feature>
<evidence type="ECO:0000313" key="4">
    <source>
        <dbReference type="Proteomes" id="UP001218362"/>
    </source>
</evidence>
<evidence type="ECO:0000256" key="1">
    <source>
        <dbReference type="SAM" id="Coils"/>
    </source>
</evidence>
<dbReference type="KEGG" id="acob:P0Y56_07005"/>
<proteinExistence type="predicted"/>
<keyword evidence="2" id="KW-1133">Transmembrane helix</keyword>
<keyword evidence="2" id="KW-0812">Transmembrane</keyword>
<feature type="coiled-coil region" evidence="1">
    <location>
        <begin position="35"/>
        <end position="62"/>
    </location>
</feature>
<reference evidence="3" key="1">
    <citation type="submission" date="2023-03" db="EMBL/GenBank/DDBJ databases">
        <title>Andean soil-derived lignocellulolytic bacterial consortium as a source of novel taxa and putative plastic-active enzymes.</title>
        <authorList>
            <person name="Diaz-Garcia L."/>
            <person name="Chuvochina M."/>
            <person name="Feuerriegel G."/>
            <person name="Bunk B."/>
            <person name="Sproer C."/>
            <person name="Streit W.R."/>
            <person name="Rodriguez L.M."/>
            <person name="Overmann J."/>
            <person name="Jimenez D.J."/>
        </authorList>
    </citation>
    <scope>NUCLEOTIDE SEQUENCE</scope>
    <source>
        <strain evidence="3">MAG 26</strain>
    </source>
</reference>
<dbReference type="AlphaFoldDB" id="A0AAJ5XB53"/>
<organism evidence="3 4">
    <name type="scientific">Candidatus Andeanibacterium colombiense</name>
    <dbReference type="NCBI Taxonomy" id="3121345"/>
    <lineage>
        <taxon>Bacteria</taxon>
        <taxon>Pseudomonadati</taxon>
        <taxon>Pseudomonadota</taxon>
        <taxon>Alphaproteobacteria</taxon>
        <taxon>Sphingomonadales</taxon>
        <taxon>Sphingomonadaceae</taxon>
        <taxon>Candidatus Andeanibacterium</taxon>
    </lineage>
</organism>
<keyword evidence="2" id="KW-0472">Membrane</keyword>